<reference evidence="1 2" key="2">
    <citation type="submission" date="2014-03" db="EMBL/GenBank/DDBJ databases">
        <title>The Genome Sequence of Anncaliia algerae insect isolate PRA339.</title>
        <authorList>
            <consortium name="The Broad Institute Genome Sequencing Platform"/>
            <consortium name="The Broad Institute Genome Sequencing Center for Infectious Disease"/>
            <person name="Cuomo C."/>
            <person name="Becnel J."/>
            <person name="Sanscrainte N."/>
            <person name="Walker B."/>
            <person name="Young S.K."/>
            <person name="Zeng Q."/>
            <person name="Gargeya S."/>
            <person name="Fitzgerald M."/>
            <person name="Haas B."/>
            <person name="Abouelleil A."/>
            <person name="Alvarado L."/>
            <person name="Arachchi H.M."/>
            <person name="Berlin A.M."/>
            <person name="Chapman S.B."/>
            <person name="Dewar J."/>
            <person name="Goldberg J."/>
            <person name="Griggs A."/>
            <person name="Gujja S."/>
            <person name="Hansen M."/>
            <person name="Howarth C."/>
            <person name="Imamovic A."/>
            <person name="Larimer J."/>
            <person name="McCowan C."/>
            <person name="Murphy C."/>
            <person name="Neiman D."/>
            <person name="Pearson M."/>
            <person name="Priest M."/>
            <person name="Roberts A."/>
            <person name="Saif S."/>
            <person name="Shea T."/>
            <person name="Sisk P."/>
            <person name="Sykes S."/>
            <person name="Wortman J."/>
            <person name="Nusbaum C."/>
            <person name="Birren B."/>
        </authorList>
    </citation>
    <scope>NUCLEOTIDE SEQUENCE [LARGE SCALE GENOMIC DNA]</scope>
    <source>
        <strain evidence="1 2">PRA339</strain>
    </source>
</reference>
<organism evidence="1 2">
    <name type="scientific">Anncaliia algerae PRA339</name>
    <dbReference type="NCBI Taxonomy" id="1288291"/>
    <lineage>
        <taxon>Eukaryota</taxon>
        <taxon>Fungi</taxon>
        <taxon>Fungi incertae sedis</taxon>
        <taxon>Microsporidia</taxon>
        <taxon>Tubulinosematoidea</taxon>
        <taxon>Tubulinosematidae</taxon>
        <taxon>Anncaliia</taxon>
    </lineage>
</organism>
<reference evidence="2" key="1">
    <citation type="submission" date="2013-02" db="EMBL/GenBank/DDBJ databases">
        <authorList>
            <consortium name="The Broad Institute Genome Sequencing Platform"/>
            <person name="Cuomo C."/>
            <person name="Becnel J."/>
            <person name="Sanscrainte N."/>
            <person name="Walker B."/>
            <person name="Young S.K."/>
            <person name="Zeng Q."/>
            <person name="Gargeya S."/>
            <person name="Fitzgerald M."/>
            <person name="Haas B."/>
            <person name="Abouelleil A."/>
            <person name="Alvarado L."/>
            <person name="Arachchi H.M."/>
            <person name="Berlin A.M."/>
            <person name="Chapman S.B."/>
            <person name="Dewar J."/>
            <person name="Goldberg J."/>
            <person name="Griggs A."/>
            <person name="Gujja S."/>
            <person name="Hansen M."/>
            <person name="Howarth C."/>
            <person name="Imamovic A."/>
            <person name="Larimer J."/>
            <person name="McCowan C."/>
            <person name="Murphy C."/>
            <person name="Neiman D."/>
            <person name="Pearson M."/>
            <person name="Priest M."/>
            <person name="Roberts A."/>
            <person name="Saif S."/>
            <person name="Shea T."/>
            <person name="Sisk P."/>
            <person name="Sykes S."/>
            <person name="Wortman J."/>
            <person name="Nusbaum C."/>
            <person name="Birren B."/>
        </authorList>
    </citation>
    <scope>NUCLEOTIDE SEQUENCE [LARGE SCALE GENOMIC DNA]</scope>
    <source>
        <strain evidence="2">PRA339</strain>
    </source>
</reference>
<dbReference type="HOGENOM" id="CLU_2014702_0_0_1"/>
<protein>
    <submittedName>
        <fullName evidence="1">Uncharacterized protein</fullName>
    </submittedName>
</protein>
<proteinExistence type="predicted"/>
<accession>A0A059EYG4</accession>
<dbReference type="EMBL" id="KK365230">
    <property type="protein sequence ID" value="KCZ79794.1"/>
    <property type="molecule type" value="Genomic_DNA"/>
</dbReference>
<dbReference type="OrthoDB" id="2187909at2759"/>
<evidence type="ECO:0000313" key="1">
    <source>
        <dbReference type="EMBL" id="KCZ79794.1"/>
    </source>
</evidence>
<keyword evidence="2" id="KW-1185">Reference proteome</keyword>
<name>A0A059EYG4_9MICR</name>
<dbReference type="AlphaFoldDB" id="A0A059EYG4"/>
<sequence>MEIVEVKNRKEEIFYILNELQGTNQQVLILTNTYLPFTGLSSLRNTKNNLYIKLLSQFSLKVIQEEVKYYQMILICNLLLNNFEIVFLKKFLSNKNKRIILFIKTEDDYSIHDFNKIIKEFIK</sequence>
<evidence type="ECO:0000313" key="2">
    <source>
        <dbReference type="Proteomes" id="UP000030655"/>
    </source>
</evidence>
<dbReference type="Proteomes" id="UP000030655">
    <property type="component" value="Unassembled WGS sequence"/>
</dbReference>
<gene>
    <name evidence="1" type="ORF">H312_02821</name>
</gene>
<dbReference type="VEuPathDB" id="MicrosporidiaDB:H312_02821"/>